<evidence type="ECO:0000313" key="2">
    <source>
        <dbReference type="Proteomes" id="UP001150062"/>
    </source>
</evidence>
<sequence>MTLLLHTDTETNFVLELIKEYEGNNVERKPLSTKVIKTIKQGSFEGIYDLIVVIAAKKLHQNISVLSSLKKNLSIQGKIKLLTVVSTEEIRKVPSKQKIVNPLYSEFPLIDTTLEFHELDQKSKESYFNSIPFEKKVEQDEAKRIKNTLVSLELILSPQKAWKLNDLDDLVDSTIFDENENDNEEEKTVDCDNCPYKGNCTTYKKGGTCTNTSIEQPEINIFEMVSQEYYFNTLLSTFPQIFEPKLAWKMMNERGRCCGGGCETCPNRHTCSKRVEGGFAMKNKIGGCENCPNRKTCSKPGKDGCGGKGGCSNCPNKNNCLKFGKGDGCENCPKRHSCKKFGERK</sequence>
<organism evidence="1 2">
    <name type="scientific">Anaeramoeba flamelloides</name>
    <dbReference type="NCBI Taxonomy" id="1746091"/>
    <lineage>
        <taxon>Eukaryota</taxon>
        <taxon>Metamonada</taxon>
        <taxon>Anaeramoebidae</taxon>
        <taxon>Anaeramoeba</taxon>
    </lineage>
</organism>
<reference evidence="1" key="1">
    <citation type="submission" date="2022-08" db="EMBL/GenBank/DDBJ databases">
        <title>Novel sulfate-reducing endosymbionts in the free-living metamonad Anaeramoeba.</title>
        <authorList>
            <person name="Jerlstrom-Hultqvist J."/>
            <person name="Cepicka I."/>
            <person name="Gallot-Lavallee L."/>
            <person name="Salas-Leiva D."/>
            <person name="Curtis B.A."/>
            <person name="Zahonova K."/>
            <person name="Pipaliya S."/>
            <person name="Dacks J."/>
            <person name="Roger A.J."/>
        </authorList>
    </citation>
    <scope>NUCLEOTIDE SEQUENCE</scope>
    <source>
        <strain evidence="1">Schooner1</strain>
    </source>
</reference>
<gene>
    <name evidence="1" type="ORF">M0813_06084</name>
</gene>
<keyword evidence="2" id="KW-1185">Reference proteome</keyword>
<comment type="caution">
    <text evidence="1">The sequence shown here is derived from an EMBL/GenBank/DDBJ whole genome shotgun (WGS) entry which is preliminary data.</text>
</comment>
<dbReference type="Proteomes" id="UP001150062">
    <property type="component" value="Unassembled WGS sequence"/>
</dbReference>
<accession>A0ABQ8XFC5</accession>
<dbReference type="EMBL" id="JAOAOG010000301">
    <property type="protein sequence ID" value="KAJ6231355.1"/>
    <property type="molecule type" value="Genomic_DNA"/>
</dbReference>
<name>A0ABQ8XFC5_9EUKA</name>
<proteinExistence type="predicted"/>
<protein>
    <submittedName>
        <fullName evidence="1">Uncharacterized protein</fullName>
    </submittedName>
</protein>
<evidence type="ECO:0000313" key="1">
    <source>
        <dbReference type="EMBL" id="KAJ6231355.1"/>
    </source>
</evidence>